<proteinExistence type="predicted"/>
<accession>A0A0D5C1Q8</accession>
<dbReference type="EMBL" id="CP011070">
    <property type="protein sequence ID" value="AJW70671.1"/>
    <property type="molecule type" value="Genomic_DNA"/>
</dbReference>
<evidence type="ECO:0000313" key="1">
    <source>
        <dbReference type="EMBL" id="AJW70671.1"/>
    </source>
</evidence>
<dbReference type="HOGENOM" id="CLU_096705_0_0_2"/>
<dbReference type="AlphaFoldDB" id="A0A0D5C1Q8"/>
<protein>
    <recommendedName>
        <fullName evidence="3">DUF432 domain-containing protein</fullName>
    </recommendedName>
</protein>
<organism evidence="1 2">
    <name type="scientific">Nitrosopumilus adriaticus</name>
    <dbReference type="NCBI Taxonomy" id="1580092"/>
    <lineage>
        <taxon>Archaea</taxon>
        <taxon>Nitrososphaerota</taxon>
        <taxon>Nitrososphaeria</taxon>
        <taxon>Nitrosopumilales</taxon>
        <taxon>Nitrosopumilaceae</taxon>
        <taxon>Nitrosopumilus</taxon>
    </lineage>
</organism>
<dbReference type="PIRSF" id="PIRSF019202">
    <property type="entry name" value="UCP019202"/>
    <property type="match status" value="1"/>
</dbReference>
<sequence>MSDSENNFSAYGIYTIEDKAEFSFNGVTIKIEKIGEHVFSYLRKDTEDNLLKKVIPVSSSELTLEISPIRPLNYPARRASHVYLDFETPIFLSEGSAASVFVRCPVEIGVFLVHDGRKDSLDWVDCEPQNARFCLYGSPESGTLCKYAPSEIVDSYDDSTAYTDGILKVDLKNDLDKGLTISKIVFAANDVSVYYKNSKAKFDSLKVVLKKKLTIEILDVTTEPIQTDWVKSPTFEKVENIKRVDMGIE</sequence>
<dbReference type="Proteomes" id="UP000032408">
    <property type="component" value="Chromosome"/>
</dbReference>
<evidence type="ECO:0000313" key="2">
    <source>
        <dbReference type="Proteomes" id="UP000032408"/>
    </source>
</evidence>
<dbReference type="STRING" id="1580092.NADRNF5_0979"/>
<dbReference type="GeneID" id="24820198"/>
<evidence type="ECO:0008006" key="3">
    <source>
        <dbReference type="Google" id="ProtNLM"/>
    </source>
</evidence>
<dbReference type="Pfam" id="PF04254">
    <property type="entry name" value="DUF432"/>
    <property type="match status" value="1"/>
</dbReference>
<reference evidence="1 2" key="2">
    <citation type="journal article" date="2016" name="ISME J.">
        <title>Physiological and genomic characterization of two novel marine thaumarchaeal strains indicates niche differentiation.</title>
        <authorList>
            <person name="Bayer B."/>
            <person name="Vojvoda J."/>
            <person name="Offre P."/>
            <person name="Alves R.J."/>
            <person name="Elisabeth N.H."/>
            <person name="Garcia J.A."/>
            <person name="Volland J.M."/>
            <person name="Srivastava A."/>
            <person name="Schleper C."/>
            <person name="Herndl G.J."/>
        </authorList>
    </citation>
    <scope>NUCLEOTIDE SEQUENCE [LARGE SCALE GENOMIC DNA]</scope>
    <source>
        <strain evidence="1 2">NF5</strain>
    </source>
</reference>
<dbReference type="KEGG" id="nin:NADRNF5_0979"/>
<name>A0A0D5C1Q8_9ARCH</name>
<reference evidence="2" key="1">
    <citation type="submission" date="2015-03" db="EMBL/GenBank/DDBJ databases">
        <title>Characterization of two novel Thaumarchaeota isolated from the Northern Adriatic Sea.</title>
        <authorList>
            <person name="Bayer B."/>
            <person name="Vojvoda J."/>
            <person name="Offre P."/>
            <person name="Srivastava A."/>
            <person name="Elisabeth N."/>
            <person name="Garcia J.A.L."/>
            <person name="Schleper C."/>
            <person name="Herndl G.J."/>
        </authorList>
    </citation>
    <scope>NUCLEOTIDE SEQUENCE [LARGE SCALE GENOMIC DNA]</scope>
    <source>
        <strain evidence="2">NF5</strain>
    </source>
</reference>
<dbReference type="RefSeq" id="WP_237089352.1">
    <property type="nucleotide sequence ID" value="NZ_CP011070.1"/>
</dbReference>
<keyword evidence="2" id="KW-1185">Reference proteome</keyword>
<dbReference type="InterPro" id="IPR007366">
    <property type="entry name" value="DUF432"/>
</dbReference>
<gene>
    <name evidence="1" type="ORF">NADRNF5_0979</name>
</gene>